<proteinExistence type="predicted"/>
<dbReference type="AlphaFoldDB" id="A0A6J4HDE7"/>
<organism evidence="2">
    <name type="scientific">uncultured Acetobacteraceae bacterium</name>
    <dbReference type="NCBI Taxonomy" id="169975"/>
    <lineage>
        <taxon>Bacteria</taxon>
        <taxon>Pseudomonadati</taxon>
        <taxon>Pseudomonadota</taxon>
        <taxon>Alphaproteobacteria</taxon>
        <taxon>Acetobacterales</taxon>
        <taxon>Acetobacteraceae</taxon>
        <taxon>environmental samples</taxon>
    </lineage>
</organism>
<evidence type="ECO:0000256" key="1">
    <source>
        <dbReference type="SAM" id="MobiDB-lite"/>
    </source>
</evidence>
<evidence type="ECO:0000313" key="2">
    <source>
        <dbReference type="EMBL" id="CAA9220250.1"/>
    </source>
</evidence>
<feature type="compositionally biased region" description="Basic residues" evidence="1">
    <location>
        <begin position="1"/>
        <end position="11"/>
    </location>
</feature>
<reference evidence="2" key="1">
    <citation type="submission" date="2020-02" db="EMBL/GenBank/DDBJ databases">
        <authorList>
            <person name="Meier V. D."/>
        </authorList>
    </citation>
    <scope>NUCLEOTIDE SEQUENCE</scope>
    <source>
        <strain evidence="2">AVDCRST_MAG04</strain>
    </source>
</reference>
<feature type="non-terminal residue" evidence="2">
    <location>
        <position position="1"/>
    </location>
</feature>
<dbReference type="EMBL" id="CADCTL010000045">
    <property type="protein sequence ID" value="CAA9220250.1"/>
    <property type="molecule type" value="Genomic_DNA"/>
</dbReference>
<accession>A0A6J4HDE7</accession>
<feature type="region of interest" description="Disordered" evidence="1">
    <location>
        <begin position="59"/>
        <end position="78"/>
    </location>
</feature>
<feature type="non-terminal residue" evidence="2">
    <location>
        <position position="78"/>
    </location>
</feature>
<feature type="region of interest" description="Disordered" evidence="1">
    <location>
        <begin position="1"/>
        <end position="37"/>
    </location>
</feature>
<name>A0A6J4HDE7_9PROT</name>
<gene>
    <name evidence="2" type="ORF">AVDCRST_MAG04-595</name>
</gene>
<protein>
    <submittedName>
        <fullName evidence="2">Uncharacterized protein</fullName>
    </submittedName>
</protein>
<sequence>WTRTARQRATRGRGSALPGAWNAPFRPTRRNPATGPSWRRAWAARWTSRQGLRVAALTTRRPANRRGKSAPARRSDGI</sequence>